<dbReference type="EMBL" id="BNJJ01000014">
    <property type="protein sequence ID" value="GHO86930.1"/>
    <property type="molecule type" value="Genomic_DNA"/>
</dbReference>
<evidence type="ECO:0000313" key="2">
    <source>
        <dbReference type="EMBL" id="GHO86930.1"/>
    </source>
</evidence>
<dbReference type="Proteomes" id="UP000635565">
    <property type="component" value="Unassembled WGS sequence"/>
</dbReference>
<reference evidence="2 3" key="1">
    <citation type="journal article" date="2021" name="Int. J. Syst. Evol. Microbiol.">
        <title>Reticulibacter mediterranei gen. nov., sp. nov., within the new family Reticulibacteraceae fam. nov., and Ktedonospora formicarum gen. nov., sp. nov., Ktedonobacter robiniae sp. nov., Dictyobacter formicarum sp. nov. and Dictyobacter arantiisoli sp. nov., belonging to the class Ktedonobacteria.</title>
        <authorList>
            <person name="Yabe S."/>
            <person name="Zheng Y."/>
            <person name="Wang C.M."/>
            <person name="Sakai Y."/>
            <person name="Abe K."/>
            <person name="Yokota A."/>
            <person name="Donadio S."/>
            <person name="Cavaletti L."/>
            <person name="Monciardini P."/>
        </authorList>
    </citation>
    <scope>NUCLEOTIDE SEQUENCE [LARGE SCALE GENOMIC DNA]</scope>
    <source>
        <strain evidence="2 3">SOSP1-9</strain>
    </source>
</reference>
<feature type="region of interest" description="Disordered" evidence="1">
    <location>
        <begin position="59"/>
        <end position="80"/>
    </location>
</feature>
<protein>
    <submittedName>
        <fullName evidence="2">Uncharacterized protein</fullName>
    </submittedName>
</protein>
<organism evidence="2 3">
    <name type="scientific">Dictyobacter formicarum</name>
    <dbReference type="NCBI Taxonomy" id="2778368"/>
    <lineage>
        <taxon>Bacteria</taxon>
        <taxon>Bacillati</taxon>
        <taxon>Chloroflexota</taxon>
        <taxon>Ktedonobacteria</taxon>
        <taxon>Ktedonobacterales</taxon>
        <taxon>Dictyobacteraceae</taxon>
        <taxon>Dictyobacter</taxon>
    </lineage>
</organism>
<name>A0ABQ3VL32_9CHLR</name>
<evidence type="ECO:0000256" key="1">
    <source>
        <dbReference type="SAM" id="MobiDB-lite"/>
    </source>
</evidence>
<accession>A0ABQ3VL32</accession>
<sequence>MLEQGCRGTAVLTGIGFLDSRQASRDARGGQPIGANVSTIVLEQRKKEAKHGLSLVSLQKPKRDEGEKPCQADPIIRKNV</sequence>
<comment type="caution">
    <text evidence="2">The sequence shown here is derived from an EMBL/GenBank/DDBJ whole genome shotgun (WGS) entry which is preliminary data.</text>
</comment>
<evidence type="ECO:0000313" key="3">
    <source>
        <dbReference type="Proteomes" id="UP000635565"/>
    </source>
</evidence>
<gene>
    <name evidence="2" type="ORF">KSZ_49360</name>
</gene>
<feature type="compositionally biased region" description="Basic and acidic residues" evidence="1">
    <location>
        <begin position="61"/>
        <end position="70"/>
    </location>
</feature>
<proteinExistence type="predicted"/>
<keyword evidence="3" id="KW-1185">Reference proteome</keyword>